<dbReference type="InterPro" id="IPR027973">
    <property type="entry name" value="FSAF1-like"/>
</dbReference>
<proteinExistence type="predicted"/>
<organism evidence="2 3">
    <name type="scientific">Discina gigas</name>
    <dbReference type="NCBI Taxonomy" id="1032678"/>
    <lineage>
        <taxon>Eukaryota</taxon>
        <taxon>Fungi</taxon>
        <taxon>Dikarya</taxon>
        <taxon>Ascomycota</taxon>
        <taxon>Pezizomycotina</taxon>
        <taxon>Pezizomycetes</taxon>
        <taxon>Pezizales</taxon>
        <taxon>Discinaceae</taxon>
        <taxon>Discina</taxon>
    </lineage>
</organism>
<name>A0ABR3GUE3_9PEZI</name>
<dbReference type="InterPro" id="IPR053030">
    <property type="entry name" value="Ribosomal_biogenesis_FAF1-like"/>
</dbReference>
<dbReference type="Pfam" id="PF15375">
    <property type="entry name" value="FSAF1"/>
    <property type="match status" value="1"/>
</dbReference>
<evidence type="ECO:0000256" key="1">
    <source>
        <dbReference type="SAM" id="MobiDB-lite"/>
    </source>
</evidence>
<evidence type="ECO:0000313" key="2">
    <source>
        <dbReference type="EMBL" id="KAL0639206.1"/>
    </source>
</evidence>
<feature type="compositionally biased region" description="Basic residues" evidence="1">
    <location>
        <begin position="278"/>
        <end position="297"/>
    </location>
</feature>
<dbReference type="Proteomes" id="UP001447188">
    <property type="component" value="Unassembled WGS sequence"/>
</dbReference>
<reference evidence="2 3" key="1">
    <citation type="submission" date="2024-02" db="EMBL/GenBank/DDBJ databases">
        <title>Discinaceae phylogenomics.</title>
        <authorList>
            <person name="Dirks A.C."/>
            <person name="James T.Y."/>
        </authorList>
    </citation>
    <scope>NUCLEOTIDE SEQUENCE [LARGE SCALE GENOMIC DNA]</scope>
    <source>
        <strain evidence="2 3">ACD0624</strain>
    </source>
</reference>
<protein>
    <submittedName>
        <fullName evidence="2">Pre-rRNA processing and 40S ribosomal subunit assembly</fullName>
    </submittedName>
</protein>
<feature type="compositionally biased region" description="Basic and acidic residues" evidence="1">
    <location>
        <begin position="232"/>
        <end position="244"/>
    </location>
</feature>
<feature type="region of interest" description="Disordered" evidence="1">
    <location>
        <begin position="232"/>
        <end position="297"/>
    </location>
</feature>
<dbReference type="PANTHER" id="PTHR28096:SF1">
    <property type="entry name" value="PROTEIN FAF1"/>
    <property type="match status" value="1"/>
</dbReference>
<accession>A0ABR3GUE3</accession>
<keyword evidence="3" id="KW-1185">Reference proteome</keyword>
<dbReference type="EMBL" id="JBBBZM010000013">
    <property type="protein sequence ID" value="KAL0639206.1"/>
    <property type="molecule type" value="Genomic_DNA"/>
</dbReference>
<dbReference type="PANTHER" id="PTHR28096">
    <property type="entry name" value="PROTEIN FAF1"/>
    <property type="match status" value="1"/>
</dbReference>
<comment type="caution">
    <text evidence="2">The sequence shown here is derived from an EMBL/GenBank/DDBJ whole genome shotgun (WGS) entry which is preliminary data.</text>
</comment>
<evidence type="ECO:0000313" key="3">
    <source>
        <dbReference type="Proteomes" id="UP001447188"/>
    </source>
</evidence>
<gene>
    <name evidence="2" type="primary">FAF1</name>
    <name evidence="2" type="ORF">Q9L58_001665</name>
</gene>
<sequence>MLGTSTRKRKRGATAVAEDGDPVLDAMEIFKRHFETQFAPLKETGKKRAKTEAKVEIEHEWEGLSGDDIGVEDERAPQVVEFDASKDPLAVATKLPKSILKSFMSSKPPSILPSAVVEVKVKGRKPALDDSTEDEDPTTEASLLKNDLALQRLLRESHLLDASSATLEATGKNRLKALESRVQALGGKDITVQKHSMIASKGMDAAKRMKEEKRRKHAKEAGIVLEKEVRVKKMSEREKTRDRGFGPSVGRFKGGTLVLSKRDVMNIEGRTGGGSGKGKAKGFKGGKGGKKGGKKRR</sequence>